<feature type="transmembrane region" description="Helical" evidence="1">
    <location>
        <begin position="98"/>
        <end position="117"/>
    </location>
</feature>
<keyword evidence="1" id="KW-0812">Transmembrane</keyword>
<gene>
    <name evidence="2" type="ORF">H4075_02935</name>
</gene>
<evidence type="ECO:0000313" key="3">
    <source>
        <dbReference type="Proteomes" id="UP000515344"/>
    </source>
</evidence>
<accession>A0A7G5XI68</accession>
<keyword evidence="3" id="KW-1185">Reference proteome</keyword>
<dbReference type="AlphaFoldDB" id="A0A7G5XI68"/>
<dbReference type="KEGG" id="lacs:H4075_02935"/>
<evidence type="ECO:0000256" key="1">
    <source>
        <dbReference type="SAM" id="Phobius"/>
    </source>
</evidence>
<dbReference type="EMBL" id="CP060007">
    <property type="protein sequence ID" value="QNA45171.1"/>
    <property type="molecule type" value="Genomic_DNA"/>
</dbReference>
<name>A0A7G5XI68_9BACT</name>
<reference evidence="3" key="1">
    <citation type="submission" date="2020-08" db="EMBL/GenBank/DDBJ databases">
        <title>Lacibacter sp. S13-6-6 genome sequencing.</title>
        <authorList>
            <person name="Jin L."/>
        </authorList>
    </citation>
    <scope>NUCLEOTIDE SEQUENCE [LARGE SCALE GENOMIC DNA]</scope>
    <source>
        <strain evidence="3">S13-6-6</strain>
    </source>
</reference>
<sequence>MRKFGVFTSFIFISILLAGIYGILHNQITYSISPEYFTKFKYRQFGFKPEWFGGHWQTVAAIGFLATWWTGLFIGISLGLPALFFPDHKRMVTALKKAIRLVLMITVATGAAGFIYGKFYLAKNGVDWWLPENLSGISSFIIAGSIHNFSYLGGLLGLLISIVYMIRSMFQSKAKQNRSTPTGAKFFY</sequence>
<evidence type="ECO:0008006" key="4">
    <source>
        <dbReference type="Google" id="ProtNLM"/>
    </source>
</evidence>
<dbReference type="RefSeq" id="WP_182803994.1">
    <property type="nucleotide sequence ID" value="NZ_CP060007.1"/>
</dbReference>
<evidence type="ECO:0000313" key="2">
    <source>
        <dbReference type="EMBL" id="QNA45171.1"/>
    </source>
</evidence>
<feature type="transmembrane region" description="Helical" evidence="1">
    <location>
        <begin position="59"/>
        <end position="86"/>
    </location>
</feature>
<dbReference type="Proteomes" id="UP000515344">
    <property type="component" value="Chromosome"/>
</dbReference>
<keyword evidence="1" id="KW-0472">Membrane</keyword>
<proteinExistence type="predicted"/>
<feature type="transmembrane region" description="Helical" evidence="1">
    <location>
        <begin position="137"/>
        <end position="166"/>
    </location>
</feature>
<feature type="transmembrane region" description="Helical" evidence="1">
    <location>
        <begin position="7"/>
        <end position="24"/>
    </location>
</feature>
<keyword evidence="1" id="KW-1133">Transmembrane helix</keyword>
<protein>
    <recommendedName>
        <fullName evidence="4">Signal peptide-containing protein</fullName>
    </recommendedName>
</protein>
<organism evidence="2 3">
    <name type="scientific">Lacibacter sediminis</name>
    <dbReference type="NCBI Taxonomy" id="2760713"/>
    <lineage>
        <taxon>Bacteria</taxon>
        <taxon>Pseudomonadati</taxon>
        <taxon>Bacteroidota</taxon>
        <taxon>Chitinophagia</taxon>
        <taxon>Chitinophagales</taxon>
        <taxon>Chitinophagaceae</taxon>
        <taxon>Lacibacter</taxon>
    </lineage>
</organism>